<protein>
    <submittedName>
        <fullName evidence="1">Uncharacterized protein</fullName>
    </submittedName>
</protein>
<dbReference type="KEGG" id="apb:SAR116_2071"/>
<name>D5BNC1_PUNMI</name>
<dbReference type="eggNOG" id="ENOG50339JR">
    <property type="taxonomic scope" value="Bacteria"/>
</dbReference>
<evidence type="ECO:0000313" key="2">
    <source>
        <dbReference type="Proteomes" id="UP000007460"/>
    </source>
</evidence>
<dbReference type="OrthoDB" id="9807072at2"/>
<dbReference type="AlphaFoldDB" id="D5BNC1"/>
<proteinExistence type="predicted"/>
<gene>
    <name evidence="1" type="ordered locus">SAR116_2071</name>
</gene>
<dbReference type="HOGENOM" id="CLU_185250_0_0_5"/>
<keyword evidence="2" id="KW-1185">Reference proteome</keyword>
<dbReference type="RefSeq" id="WP_013046941.1">
    <property type="nucleotide sequence ID" value="NC_014010.1"/>
</dbReference>
<dbReference type="EMBL" id="CP001751">
    <property type="protein sequence ID" value="ADE40314.1"/>
    <property type="molecule type" value="Genomic_DNA"/>
</dbReference>
<dbReference type="STRING" id="488538.SAR116_2071"/>
<dbReference type="Proteomes" id="UP000007460">
    <property type="component" value="Chromosome"/>
</dbReference>
<accession>D5BNC1</accession>
<reference evidence="1 2" key="1">
    <citation type="journal article" date="2010" name="J. Bacteriol.">
        <title>Complete genome sequence of "Candidatus Puniceispirillum marinum" IMCC1322, a representative of the SAR116 clade in the Alphaproteobacteria.</title>
        <authorList>
            <person name="Oh H.M."/>
            <person name="Kwon K.K."/>
            <person name="Kang I."/>
            <person name="Kang S.G."/>
            <person name="Lee J.H."/>
            <person name="Kim S.J."/>
            <person name="Cho J.C."/>
        </authorList>
    </citation>
    <scope>NUCLEOTIDE SEQUENCE [LARGE SCALE GENOMIC DNA]</scope>
    <source>
        <strain evidence="1 2">IMCC1322</strain>
    </source>
</reference>
<sequence length="90" mass="9964">MSIDIKAQSDVTFAVTITASTRTSHIVTVSDEYHHTLTKGVISKEQLVALSFDFLLAREPNTSILACFELPVIARYFPEYESDIVALCPS</sequence>
<evidence type="ECO:0000313" key="1">
    <source>
        <dbReference type="EMBL" id="ADE40314.1"/>
    </source>
</evidence>
<organism evidence="1 2">
    <name type="scientific">Puniceispirillum marinum (strain IMCC1322)</name>
    <dbReference type="NCBI Taxonomy" id="488538"/>
    <lineage>
        <taxon>Bacteria</taxon>
        <taxon>Pseudomonadati</taxon>
        <taxon>Pseudomonadota</taxon>
        <taxon>Alphaproteobacteria</taxon>
        <taxon>Candidatus Puniceispirillales</taxon>
        <taxon>Candidatus Puniceispirillaceae</taxon>
        <taxon>Candidatus Puniceispirillum</taxon>
    </lineage>
</organism>